<evidence type="ECO:0000313" key="4">
    <source>
        <dbReference type="Proteomes" id="UP000504606"/>
    </source>
</evidence>
<dbReference type="PRINTS" id="PR00081">
    <property type="entry name" value="GDHRDH"/>
</dbReference>
<dbReference type="GO" id="GO:0016491">
    <property type="term" value="F:oxidoreductase activity"/>
    <property type="evidence" value="ECO:0007669"/>
    <property type="project" value="UniProtKB-KW"/>
</dbReference>
<sequence>MERFAGRVAVVTGASSGIGAQIAEDLVRAGMVVVGVARRVDRLQAQAASLPGLRGRLEPLQADLSSTDELRRVFKWVDDNLGGISVLVNNAAILSQVPVPDQDPTDSEKLISTNFTAVLIGCSLGVDSMKKHDIKDGHIININRWGRALWRVCLCLHLKTGVSRPRMLLCSTAGHRILASPGLGSVVAYCATKHATVALTKGLRADLQALKASGFRIRVTSLSPGSVRTEMLPEEYASLITDEDTLLKTKDVSRAALFVLSSPPAVEIVELTIQPTGEFM</sequence>
<dbReference type="PANTHER" id="PTHR43115">
    <property type="entry name" value="DEHYDROGENASE/REDUCTASE SDR FAMILY MEMBER 11"/>
    <property type="match status" value="1"/>
</dbReference>
<organism evidence="4 5">
    <name type="scientific">Frankliniella occidentalis</name>
    <name type="common">Western flower thrips</name>
    <name type="synonym">Euthrips occidentalis</name>
    <dbReference type="NCBI Taxonomy" id="133901"/>
    <lineage>
        <taxon>Eukaryota</taxon>
        <taxon>Metazoa</taxon>
        <taxon>Ecdysozoa</taxon>
        <taxon>Arthropoda</taxon>
        <taxon>Hexapoda</taxon>
        <taxon>Insecta</taxon>
        <taxon>Pterygota</taxon>
        <taxon>Neoptera</taxon>
        <taxon>Paraneoptera</taxon>
        <taxon>Thysanoptera</taxon>
        <taxon>Terebrantia</taxon>
        <taxon>Thripoidea</taxon>
        <taxon>Thripidae</taxon>
        <taxon>Frankliniella</taxon>
    </lineage>
</organism>
<proteinExistence type="inferred from homology"/>
<name>A0A9C6X555_FRAOC</name>
<gene>
    <name evidence="5" type="primary">LOC127750825</name>
</gene>
<comment type="similarity">
    <text evidence="1 3">Belongs to the short-chain dehydrogenases/reductases (SDR) family.</text>
</comment>
<dbReference type="AlphaFoldDB" id="A0A9C6X555"/>
<dbReference type="KEGG" id="foc:127750825"/>
<dbReference type="Pfam" id="PF00106">
    <property type="entry name" value="adh_short"/>
    <property type="match status" value="2"/>
</dbReference>
<dbReference type="InterPro" id="IPR036291">
    <property type="entry name" value="NAD(P)-bd_dom_sf"/>
</dbReference>
<dbReference type="PRINTS" id="PR00080">
    <property type="entry name" value="SDRFAMILY"/>
</dbReference>
<dbReference type="Gene3D" id="3.40.50.720">
    <property type="entry name" value="NAD(P)-binding Rossmann-like Domain"/>
    <property type="match status" value="1"/>
</dbReference>
<dbReference type="GeneID" id="127750825"/>
<accession>A0A9C6X555</accession>
<reference evidence="5" key="1">
    <citation type="submission" date="2025-08" db="UniProtKB">
        <authorList>
            <consortium name="RefSeq"/>
        </authorList>
    </citation>
    <scope>IDENTIFICATION</scope>
    <source>
        <tissue evidence="5">Whole organism</tissue>
    </source>
</reference>
<evidence type="ECO:0000256" key="3">
    <source>
        <dbReference type="RuleBase" id="RU000363"/>
    </source>
</evidence>
<dbReference type="OrthoDB" id="1933717at2759"/>
<evidence type="ECO:0000313" key="5">
    <source>
        <dbReference type="RefSeq" id="XP_052129322.1"/>
    </source>
</evidence>
<evidence type="ECO:0000256" key="2">
    <source>
        <dbReference type="ARBA" id="ARBA00023002"/>
    </source>
</evidence>
<keyword evidence="2" id="KW-0560">Oxidoreductase</keyword>
<dbReference type="PANTHER" id="PTHR43115:SF4">
    <property type="entry name" value="DEHYDROGENASE_REDUCTASE SDR FAMILY MEMBER 11"/>
    <property type="match status" value="1"/>
</dbReference>
<dbReference type="InterPro" id="IPR002347">
    <property type="entry name" value="SDR_fam"/>
</dbReference>
<dbReference type="Proteomes" id="UP000504606">
    <property type="component" value="Unplaced"/>
</dbReference>
<dbReference type="SUPFAM" id="SSF51735">
    <property type="entry name" value="NAD(P)-binding Rossmann-fold domains"/>
    <property type="match status" value="1"/>
</dbReference>
<protein>
    <submittedName>
        <fullName evidence="5">Farnesol dehydrogenase-like</fullName>
    </submittedName>
</protein>
<evidence type="ECO:0000256" key="1">
    <source>
        <dbReference type="ARBA" id="ARBA00006484"/>
    </source>
</evidence>
<keyword evidence="4" id="KW-1185">Reference proteome</keyword>
<dbReference type="RefSeq" id="XP_052129322.1">
    <property type="nucleotide sequence ID" value="XM_052273362.1"/>
</dbReference>